<dbReference type="EMBL" id="JARPOI010000013">
    <property type="protein sequence ID" value="KAJ9162495.1"/>
    <property type="molecule type" value="Genomic_DNA"/>
</dbReference>
<dbReference type="Pfam" id="PF13966">
    <property type="entry name" value="zf-RVT"/>
    <property type="match status" value="1"/>
</dbReference>
<keyword evidence="3" id="KW-1185">Reference proteome</keyword>
<evidence type="ECO:0000259" key="1">
    <source>
        <dbReference type="Pfam" id="PF13966"/>
    </source>
</evidence>
<evidence type="ECO:0000313" key="3">
    <source>
        <dbReference type="Proteomes" id="UP001174677"/>
    </source>
</evidence>
<organism evidence="2 3">
    <name type="scientific">Hevea brasiliensis</name>
    <name type="common">Para rubber tree</name>
    <name type="synonym">Siphonia brasiliensis</name>
    <dbReference type="NCBI Taxonomy" id="3981"/>
    <lineage>
        <taxon>Eukaryota</taxon>
        <taxon>Viridiplantae</taxon>
        <taxon>Streptophyta</taxon>
        <taxon>Embryophyta</taxon>
        <taxon>Tracheophyta</taxon>
        <taxon>Spermatophyta</taxon>
        <taxon>Magnoliopsida</taxon>
        <taxon>eudicotyledons</taxon>
        <taxon>Gunneridae</taxon>
        <taxon>Pentapetalae</taxon>
        <taxon>rosids</taxon>
        <taxon>fabids</taxon>
        <taxon>Malpighiales</taxon>
        <taxon>Euphorbiaceae</taxon>
        <taxon>Crotonoideae</taxon>
        <taxon>Micrandreae</taxon>
        <taxon>Hevea</taxon>
    </lineage>
</organism>
<proteinExistence type="predicted"/>
<name>A0ABQ9L787_HEVBR</name>
<gene>
    <name evidence="2" type="ORF">P3X46_022262</name>
</gene>
<reference evidence="2" key="1">
    <citation type="journal article" date="2023" name="Plant Biotechnol. J.">
        <title>Chromosome-level wild Hevea brasiliensis genome provides new tools for genomic-assisted breeding and valuable loci to elevate rubber yield.</title>
        <authorList>
            <person name="Cheng H."/>
            <person name="Song X."/>
            <person name="Hu Y."/>
            <person name="Wu T."/>
            <person name="Yang Q."/>
            <person name="An Z."/>
            <person name="Feng S."/>
            <person name="Deng Z."/>
            <person name="Wu W."/>
            <person name="Zeng X."/>
            <person name="Tu M."/>
            <person name="Wang X."/>
            <person name="Huang H."/>
        </authorList>
    </citation>
    <scope>NUCLEOTIDE SEQUENCE</scope>
    <source>
        <strain evidence="2">MT/VB/25A 57/8</strain>
    </source>
</reference>
<dbReference type="Proteomes" id="UP001174677">
    <property type="component" value="Chromosome 13"/>
</dbReference>
<sequence>MPVGREIVDDCVACYVASDGGWDLNKLRNLLPQEVIDLLTELPAPSMNQEEDDFFWGEGSKLRSMIWKWPGMQRVKSFLWLVANNGLLTNATRVRRHINSDSSCHICGEKEESILHALRDCL</sequence>
<protein>
    <recommendedName>
        <fullName evidence="1">Reverse transcriptase zinc-binding domain-containing protein</fullName>
    </recommendedName>
</protein>
<feature type="domain" description="Reverse transcriptase zinc-binding" evidence="1">
    <location>
        <begin position="61"/>
        <end position="121"/>
    </location>
</feature>
<dbReference type="InterPro" id="IPR026960">
    <property type="entry name" value="RVT-Znf"/>
</dbReference>
<evidence type="ECO:0000313" key="2">
    <source>
        <dbReference type="EMBL" id="KAJ9162495.1"/>
    </source>
</evidence>
<comment type="caution">
    <text evidence="2">The sequence shown here is derived from an EMBL/GenBank/DDBJ whole genome shotgun (WGS) entry which is preliminary data.</text>
</comment>
<accession>A0ABQ9L787</accession>